<protein>
    <recommendedName>
        <fullName evidence="7">Major facilitator superfamily (MFS) profile domain-containing protein</fullName>
    </recommendedName>
</protein>
<dbReference type="PROSITE" id="PS50850">
    <property type="entry name" value="MFS"/>
    <property type="match status" value="1"/>
</dbReference>
<feature type="transmembrane region" description="Helical" evidence="6">
    <location>
        <begin position="348"/>
        <end position="369"/>
    </location>
</feature>
<feature type="transmembrane region" description="Helical" evidence="6">
    <location>
        <begin position="273"/>
        <end position="299"/>
    </location>
</feature>
<accession>A0A8H7S6W3</accession>
<evidence type="ECO:0000259" key="7">
    <source>
        <dbReference type="PROSITE" id="PS50850"/>
    </source>
</evidence>
<feature type="transmembrane region" description="Helical" evidence="6">
    <location>
        <begin position="389"/>
        <end position="407"/>
    </location>
</feature>
<evidence type="ECO:0000256" key="3">
    <source>
        <dbReference type="ARBA" id="ARBA00022989"/>
    </source>
</evidence>
<keyword evidence="2 6" id="KW-0812">Transmembrane</keyword>
<dbReference type="GO" id="GO:0022857">
    <property type="term" value="F:transmembrane transporter activity"/>
    <property type="evidence" value="ECO:0007669"/>
    <property type="project" value="InterPro"/>
</dbReference>
<dbReference type="PANTHER" id="PTHR23501:SF87">
    <property type="entry name" value="SIDEROPHORE IRON TRANSPORTER 2"/>
    <property type="match status" value="1"/>
</dbReference>
<dbReference type="InterPro" id="IPR036259">
    <property type="entry name" value="MFS_trans_sf"/>
</dbReference>
<feature type="transmembrane region" description="Helical" evidence="6">
    <location>
        <begin position="217"/>
        <end position="239"/>
    </location>
</feature>
<keyword evidence="9" id="KW-1185">Reference proteome</keyword>
<evidence type="ECO:0000256" key="5">
    <source>
        <dbReference type="SAM" id="MobiDB-lite"/>
    </source>
</evidence>
<comment type="subcellular location">
    <subcellularLocation>
        <location evidence="1">Membrane</location>
        <topology evidence="1">Multi-pass membrane protein</topology>
    </subcellularLocation>
</comment>
<dbReference type="InterPro" id="IPR020846">
    <property type="entry name" value="MFS_dom"/>
</dbReference>
<dbReference type="SUPFAM" id="SSF103473">
    <property type="entry name" value="MFS general substrate transporter"/>
    <property type="match status" value="1"/>
</dbReference>
<dbReference type="OrthoDB" id="4078873at2759"/>
<evidence type="ECO:0000313" key="9">
    <source>
        <dbReference type="Proteomes" id="UP000646827"/>
    </source>
</evidence>
<evidence type="ECO:0000256" key="1">
    <source>
        <dbReference type="ARBA" id="ARBA00004141"/>
    </source>
</evidence>
<dbReference type="EMBL" id="JAEPRB010000065">
    <property type="protein sequence ID" value="KAG2223230.1"/>
    <property type="molecule type" value="Genomic_DNA"/>
</dbReference>
<dbReference type="Proteomes" id="UP000646827">
    <property type="component" value="Unassembled WGS sequence"/>
</dbReference>
<feature type="transmembrane region" description="Helical" evidence="6">
    <location>
        <begin position="159"/>
        <end position="178"/>
    </location>
</feature>
<evidence type="ECO:0000313" key="8">
    <source>
        <dbReference type="EMBL" id="KAG2223230.1"/>
    </source>
</evidence>
<proteinExistence type="predicted"/>
<reference evidence="8 9" key="1">
    <citation type="submission" date="2020-12" db="EMBL/GenBank/DDBJ databases">
        <title>Metabolic potential, ecology and presence of endohyphal bacteria is reflected in genomic diversity of Mucoromycotina.</title>
        <authorList>
            <person name="Muszewska A."/>
            <person name="Okrasinska A."/>
            <person name="Steczkiewicz K."/>
            <person name="Drgas O."/>
            <person name="Orlowska M."/>
            <person name="Perlinska-Lenart U."/>
            <person name="Aleksandrzak-Piekarczyk T."/>
            <person name="Szatraj K."/>
            <person name="Zielenkiewicz U."/>
            <person name="Pilsyk S."/>
            <person name="Malc E."/>
            <person name="Mieczkowski P."/>
            <person name="Kruszewska J.S."/>
            <person name="Biernat P."/>
            <person name="Pawlowska J."/>
        </authorList>
    </citation>
    <scope>NUCLEOTIDE SEQUENCE [LARGE SCALE GENOMIC DNA]</scope>
    <source>
        <strain evidence="8 9">CBS 142.35</strain>
    </source>
</reference>
<dbReference type="GO" id="GO:0005886">
    <property type="term" value="C:plasma membrane"/>
    <property type="evidence" value="ECO:0007669"/>
    <property type="project" value="TreeGrafter"/>
</dbReference>
<evidence type="ECO:0000256" key="6">
    <source>
        <dbReference type="SAM" id="Phobius"/>
    </source>
</evidence>
<dbReference type="PANTHER" id="PTHR23501">
    <property type="entry name" value="MAJOR FACILITATOR SUPERFAMILY"/>
    <property type="match status" value="1"/>
</dbReference>
<feature type="transmembrane region" description="Helical" evidence="6">
    <location>
        <begin position="311"/>
        <end position="328"/>
    </location>
</feature>
<comment type="caution">
    <text evidence="8">The sequence shown here is derived from an EMBL/GenBank/DDBJ whole genome shotgun (WGS) entry which is preliminary data.</text>
</comment>
<feature type="compositionally biased region" description="Low complexity" evidence="5">
    <location>
        <begin position="586"/>
        <end position="595"/>
    </location>
</feature>
<feature type="compositionally biased region" description="Basic and acidic residues" evidence="5">
    <location>
        <begin position="596"/>
        <end position="606"/>
    </location>
</feature>
<dbReference type="InterPro" id="IPR011701">
    <property type="entry name" value="MFS"/>
</dbReference>
<dbReference type="Gene3D" id="1.20.1250.20">
    <property type="entry name" value="MFS general substrate transporter like domains"/>
    <property type="match status" value="2"/>
</dbReference>
<sequence>MTALENKERQDLSIIDNEKLDVVISSNQIQSDHVEEEEDNSMQPGVKKVELIKKVWTKFDIWIICIGLLFVSWSSHWEGYILQTINPNVTSYFGANAIMGIMNTVTNILQSVLFPTYSKLSDMIGRAEMFTCSIALYAVSYIIMATAQNYETLVGGKVINTLGDTGILILCPILIGDLTSVRKRGFYHGLFQIPHIINLYATAYVGNYFWYSGGWRWGYGHIPFLLIGSTIPLLVALFYTQRKFKAQGLYDNYKKVYRERQGNRTRWETFKWYLIQIDIVGCILFVGGLAMVLLPLVLARKQFGGWHTAKTIGTLVAGVVTWVLFIIWEWKFAEKPFIPLTKWPNNTAILGVCAVSTVTIISSTNWLYFNTYLQVARKITPGHASMLGRGYNTGYTLIQFIVGFLMMKTGVWRPYVWSGVAMMILGVGLMIPAREPGASEAFVVISQTIAGIGSGMMDIPLTVAVQSCVPHDDIAMVTALFQVGGSVAAAIGSTMAGSIWTNVVPQKLAKYVPGEYDATKIMGSISVAQNLPEEQYQGVVKAYGEVIKLLSTIAVCVAVLTFCFTVRMQSFGLSDSPKNHEEMEKNNNNSDTTTNDDNKKRGEQCKLGDSFTNEKIQEEDIIQEKIKIPGGK</sequence>
<feature type="transmembrane region" description="Helical" evidence="6">
    <location>
        <begin position="129"/>
        <end position="147"/>
    </location>
</feature>
<keyword evidence="4 6" id="KW-0472">Membrane</keyword>
<keyword evidence="3 6" id="KW-1133">Transmembrane helix</keyword>
<dbReference type="Pfam" id="PF07690">
    <property type="entry name" value="MFS_1"/>
    <property type="match status" value="1"/>
</dbReference>
<feature type="transmembrane region" description="Helical" evidence="6">
    <location>
        <begin position="190"/>
        <end position="211"/>
    </location>
</feature>
<gene>
    <name evidence="8" type="ORF">INT45_006111</name>
</gene>
<feature type="transmembrane region" description="Helical" evidence="6">
    <location>
        <begin position="93"/>
        <end position="117"/>
    </location>
</feature>
<dbReference type="AlphaFoldDB" id="A0A8H7S6W3"/>
<feature type="transmembrane region" description="Helical" evidence="6">
    <location>
        <begin position="546"/>
        <end position="566"/>
    </location>
</feature>
<evidence type="ECO:0000256" key="2">
    <source>
        <dbReference type="ARBA" id="ARBA00022692"/>
    </source>
</evidence>
<name>A0A8H7S6W3_9FUNG</name>
<feature type="region of interest" description="Disordered" evidence="5">
    <location>
        <begin position="575"/>
        <end position="612"/>
    </location>
</feature>
<organism evidence="8 9">
    <name type="scientific">Circinella minor</name>
    <dbReference type="NCBI Taxonomy" id="1195481"/>
    <lineage>
        <taxon>Eukaryota</taxon>
        <taxon>Fungi</taxon>
        <taxon>Fungi incertae sedis</taxon>
        <taxon>Mucoromycota</taxon>
        <taxon>Mucoromycotina</taxon>
        <taxon>Mucoromycetes</taxon>
        <taxon>Mucorales</taxon>
        <taxon>Lichtheimiaceae</taxon>
        <taxon>Circinella</taxon>
    </lineage>
</organism>
<feature type="domain" description="Major facilitator superfamily (MFS) profile" evidence="7">
    <location>
        <begin position="64"/>
        <end position="569"/>
    </location>
</feature>
<evidence type="ECO:0000256" key="4">
    <source>
        <dbReference type="ARBA" id="ARBA00023136"/>
    </source>
</evidence>
<feature type="transmembrane region" description="Helical" evidence="6">
    <location>
        <begin position="414"/>
        <end position="433"/>
    </location>
</feature>